<dbReference type="Pfam" id="PF00348">
    <property type="entry name" value="polyprenyl_synt"/>
    <property type="match status" value="1"/>
</dbReference>
<dbReference type="SUPFAM" id="SSF48576">
    <property type="entry name" value="Terpenoid synthases"/>
    <property type="match status" value="1"/>
</dbReference>
<evidence type="ECO:0000313" key="4">
    <source>
        <dbReference type="Proteomes" id="UP000016088"/>
    </source>
</evidence>
<dbReference type="OrthoDB" id="9927103at2759"/>
<dbReference type="InterPro" id="IPR008949">
    <property type="entry name" value="Isoprenoid_synthase_dom_sf"/>
</dbReference>
<evidence type="ECO:0000313" key="3">
    <source>
        <dbReference type="EMBL" id="EPX73808.1"/>
    </source>
</evidence>
<dbReference type="PANTHER" id="PTHR12001:SF84">
    <property type="entry name" value="DECAPRENYL-DIPHOSPHATE SYNTHASE SUBUNIT 2"/>
    <property type="match status" value="1"/>
</dbReference>
<dbReference type="AlphaFoldDB" id="S9Q274"/>
<dbReference type="VEuPathDB" id="FungiDB:SOCG_03027"/>
<comment type="similarity">
    <text evidence="2">Belongs to the FPP/GGPP synthase family.</text>
</comment>
<dbReference type="GO" id="GO:0008299">
    <property type="term" value="P:isoprenoid biosynthetic process"/>
    <property type="evidence" value="ECO:0007669"/>
    <property type="project" value="EnsemblFungi"/>
</dbReference>
<dbReference type="OMA" id="IHINIRE"/>
<reference evidence="3 4" key="1">
    <citation type="journal article" date="2011" name="Science">
        <title>Comparative functional genomics of the fission yeasts.</title>
        <authorList>
            <person name="Rhind N."/>
            <person name="Chen Z."/>
            <person name="Yassour M."/>
            <person name="Thompson D.A."/>
            <person name="Haas B.J."/>
            <person name="Habib N."/>
            <person name="Wapinski I."/>
            <person name="Roy S."/>
            <person name="Lin M.F."/>
            <person name="Heiman D.I."/>
            <person name="Young S.K."/>
            <person name="Furuya K."/>
            <person name="Guo Y."/>
            <person name="Pidoux A."/>
            <person name="Chen H.M."/>
            <person name="Robbertse B."/>
            <person name="Goldberg J.M."/>
            <person name="Aoki K."/>
            <person name="Bayne E.H."/>
            <person name="Berlin A.M."/>
            <person name="Desjardins C.A."/>
            <person name="Dobbs E."/>
            <person name="Dukaj L."/>
            <person name="Fan L."/>
            <person name="FitzGerald M.G."/>
            <person name="French C."/>
            <person name="Gujja S."/>
            <person name="Hansen K."/>
            <person name="Keifenheim D."/>
            <person name="Levin J.Z."/>
            <person name="Mosher R.A."/>
            <person name="Mueller C.A."/>
            <person name="Pfiffner J."/>
            <person name="Priest M."/>
            <person name="Russ C."/>
            <person name="Smialowska A."/>
            <person name="Swoboda P."/>
            <person name="Sykes S.M."/>
            <person name="Vaughn M."/>
            <person name="Vengrova S."/>
            <person name="Yoder R."/>
            <person name="Zeng Q."/>
            <person name="Allshire R."/>
            <person name="Baulcombe D."/>
            <person name="Birren B.W."/>
            <person name="Brown W."/>
            <person name="Ekwall K."/>
            <person name="Kellis M."/>
            <person name="Leatherwood J."/>
            <person name="Levin H."/>
            <person name="Margalit H."/>
            <person name="Martienssen R."/>
            <person name="Nieduszynski C.A."/>
            <person name="Spatafora J.W."/>
            <person name="Friedman N."/>
            <person name="Dalgaard J.Z."/>
            <person name="Baumann P."/>
            <person name="Niki H."/>
            <person name="Regev A."/>
            <person name="Nusbaum C."/>
        </authorList>
    </citation>
    <scope>NUCLEOTIDE SEQUENCE [LARGE SCALE GENOMIC DNA]</scope>
    <source>
        <strain evidence="4">yFS286</strain>
    </source>
</reference>
<dbReference type="RefSeq" id="XP_013016971.1">
    <property type="nucleotide sequence ID" value="XM_013161517.1"/>
</dbReference>
<accession>S9Q274</accession>
<dbReference type="GO" id="GO:0097269">
    <property type="term" value="F:all-trans-decaprenyl-diphosphate synthase activity"/>
    <property type="evidence" value="ECO:0007669"/>
    <property type="project" value="EnsemblFungi"/>
</dbReference>
<gene>
    <name evidence="3" type="ORF">SOCG_03027</name>
</gene>
<dbReference type="GeneID" id="25032001"/>
<dbReference type="HOGENOM" id="CLU_947168_0_0_1"/>
<protein>
    <submittedName>
        <fullName evidence="3">Decaprenyl diphosphate synthase subunit 2 Dlp1</fullName>
    </submittedName>
</protein>
<sequence length="295" mass="32777">MGLPLHILRNPSLISSYFSASKSGSWASVLLKAVGVLSRDSRWHADLLSVLTEEMQSLNKQLNSWTGNNPLLDRITEPYKRSDTQFFHPLLVLLMSRASRVEGDTSQQMFQRYKQLSRVTELIHAANLIHINIREDQSTEELKLATLVGDYLLGKASVDLSHLESNAVTELMASAIANLVEGHFMKAGSSPADMQANERMLLLQSAFLPAKACLSASILNNASAHINKACFTYGRFLGLSMHVAHEDLPEKMDLKMKKLEVLNDYQKKAKDALTVFPDVEAKQALIEIADRVSIA</sequence>
<name>S9Q274_SCHOY</name>
<dbReference type="eggNOG" id="KOG0776">
    <property type="taxonomic scope" value="Eukaryota"/>
</dbReference>
<proteinExistence type="inferred from homology"/>
<evidence type="ECO:0000256" key="1">
    <source>
        <dbReference type="ARBA" id="ARBA00022679"/>
    </source>
</evidence>
<dbReference type="EMBL" id="KE503206">
    <property type="protein sequence ID" value="EPX73808.1"/>
    <property type="molecule type" value="Genomic_DNA"/>
</dbReference>
<dbReference type="Gene3D" id="1.10.600.10">
    <property type="entry name" value="Farnesyl Diphosphate Synthase"/>
    <property type="match status" value="1"/>
</dbReference>
<dbReference type="PANTHER" id="PTHR12001">
    <property type="entry name" value="GERANYLGERANYL PYROPHOSPHATE SYNTHASE"/>
    <property type="match status" value="1"/>
</dbReference>
<organism evidence="3 4">
    <name type="scientific">Schizosaccharomyces octosporus (strain yFS286)</name>
    <name type="common">Fission yeast</name>
    <name type="synonym">Octosporomyces octosporus</name>
    <dbReference type="NCBI Taxonomy" id="483514"/>
    <lineage>
        <taxon>Eukaryota</taxon>
        <taxon>Fungi</taxon>
        <taxon>Dikarya</taxon>
        <taxon>Ascomycota</taxon>
        <taxon>Taphrinomycotina</taxon>
        <taxon>Schizosaccharomycetes</taxon>
        <taxon>Schizosaccharomycetales</taxon>
        <taxon>Schizosaccharomycetaceae</taxon>
        <taxon>Schizosaccharomyces</taxon>
    </lineage>
</organism>
<dbReference type="GO" id="GO:0032478">
    <property type="term" value="C:heterotetrameric polyprenyl diphosphate synthase complex"/>
    <property type="evidence" value="ECO:0007669"/>
    <property type="project" value="EnsemblFungi"/>
</dbReference>
<dbReference type="InterPro" id="IPR000092">
    <property type="entry name" value="Polyprenyl_synt"/>
</dbReference>
<keyword evidence="1 2" id="KW-0808">Transferase</keyword>
<dbReference type="Proteomes" id="UP000016088">
    <property type="component" value="Unassembled WGS sequence"/>
</dbReference>
<evidence type="ECO:0000256" key="2">
    <source>
        <dbReference type="RuleBase" id="RU004466"/>
    </source>
</evidence>
<keyword evidence="4" id="KW-1185">Reference proteome</keyword>
<dbReference type="GO" id="GO:0006744">
    <property type="term" value="P:ubiquinone biosynthetic process"/>
    <property type="evidence" value="ECO:0007669"/>
    <property type="project" value="TreeGrafter"/>
</dbReference>